<evidence type="ECO:0000259" key="3">
    <source>
        <dbReference type="PROSITE" id="PS50851"/>
    </source>
</evidence>
<dbReference type="InterPro" id="IPR002545">
    <property type="entry name" value="CheW-lke_dom"/>
</dbReference>
<evidence type="ECO:0000256" key="1">
    <source>
        <dbReference type="PROSITE-ProRule" id="PRU00169"/>
    </source>
</evidence>
<reference evidence="4 5" key="1">
    <citation type="submission" date="2017-09" db="EMBL/GenBank/DDBJ databases">
        <title>Reassesment of A. cryaerophilus.</title>
        <authorList>
            <person name="Perez-Cataluna A."/>
            <person name="Collado L."/>
            <person name="Salgado O."/>
            <person name="Lefinanco V."/>
            <person name="Figueras M.J."/>
        </authorList>
    </citation>
    <scope>NUCLEOTIDE SEQUENCE [LARGE SCALE GENOMIC DNA]</scope>
    <source>
        <strain evidence="4 5">LMG 9861</strain>
    </source>
</reference>
<gene>
    <name evidence="4" type="ORF">CJ669_09655</name>
</gene>
<dbReference type="PANTHER" id="PTHR47233">
    <property type="entry name" value="CHEMOTAXIS PROTEIN CHEV"/>
    <property type="match status" value="1"/>
</dbReference>
<sequence length="302" mass="33886">MSGIGGSVEQMTQGHLRNVQQLAVFYTGHNNIYAINIAKVKAFIITEEVAINDTPKDTNIIAGIATIRGEPVTLINLDAWLGLKPFDTKEYKLIIFCEFNHKKIGFLVKDMLDIVEKTTQELRNTEETNSKITYTTYVKVNNKDELCTVFNAEQLLRDIKWTDDGGRDIKKYVEGKIHSSKKILAAEDSAVAREVLHKFFSQIEVEYEIYPNGAELIDRLGELDPEKVGLVITDIEMPGTDGYQVASFIKSNSKYEHIPVVVNSSMTTDAVKGKMTQIGIDGFVGKTDINSLYNITNKLLLR</sequence>
<dbReference type="EMBL" id="NXGJ01000015">
    <property type="protein sequence ID" value="PRM87070.1"/>
    <property type="molecule type" value="Genomic_DNA"/>
</dbReference>
<accession>A0A2S9SKG8</accession>
<name>A0A2S9SKG8_9BACT</name>
<dbReference type="PROSITE" id="PS50110">
    <property type="entry name" value="RESPONSE_REGULATORY"/>
    <property type="match status" value="1"/>
</dbReference>
<dbReference type="Gene3D" id="2.40.50.180">
    <property type="entry name" value="CheA-289, Domain 4"/>
    <property type="match status" value="1"/>
</dbReference>
<dbReference type="PROSITE" id="PS50851">
    <property type="entry name" value="CHEW"/>
    <property type="match status" value="1"/>
</dbReference>
<dbReference type="Proteomes" id="UP000239065">
    <property type="component" value="Unassembled WGS sequence"/>
</dbReference>
<organism evidence="4 5">
    <name type="scientific">Aliarcobacter cryaerophilus</name>
    <dbReference type="NCBI Taxonomy" id="28198"/>
    <lineage>
        <taxon>Bacteria</taxon>
        <taxon>Pseudomonadati</taxon>
        <taxon>Campylobacterota</taxon>
        <taxon>Epsilonproteobacteria</taxon>
        <taxon>Campylobacterales</taxon>
        <taxon>Arcobacteraceae</taxon>
        <taxon>Aliarcobacter</taxon>
    </lineage>
</organism>
<keyword evidence="1" id="KW-0597">Phosphoprotein</keyword>
<protein>
    <submittedName>
        <fullName evidence="4">Chemotaxis protein CheV</fullName>
    </submittedName>
</protein>
<evidence type="ECO:0000259" key="2">
    <source>
        <dbReference type="PROSITE" id="PS50110"/>
    </source>
</evidence>
<dbReference type="RefSeq" id="WP_105909751.1">
    <property type="nucleotide sequence ID" value="NZ_NXGJ01000015.1"/>
</dbReference>
<dbReference type="Gene3D" id="2.30.30.40">
    <property type="entry name" value="SH3 Domains"/>
    <property type="match status" value="1"/>
</dbReference>
<dbReference type="PANTHER" id="PTHR47233:SF3">
    <property type="entry name" value="CHEMOTAXIS PROTEIN CHEV"/>
    <property type="match status" value="1"/>
</dbReference>
<dbReference type="InterPro" id="IPR036061">
    <property type="entry name" value="CheW-like_dom_sf"/>
</dbReference>
<dbReference type="Gene3D" id="3.40.50.2300">
    <property type="match status" value="1"/>
</dbReference>
<dbReference type="InterPro" id="IPR011006">
    <property type="entry name" value="CheY-like_superfamily"/>
</dbReference>
<evidence type="ECO:0000313" key="4">
    <source>
        <dbReference type="EMBL" id="PRM87070.1"/>
    </source>
</evidence>
<dbReference type="Pfam" id="PF01584">
    <property type="entry name" value="CheW"/>
    <property type="match status" value="1"/>
</dbReference>
<dbReference type="AlphaFoldDB" id="A0A2S9SKG8"/>
<dbReference type="SUPFAM" id="SSF52172">
    <property type="entry name" value="CheY-like"/>
    <property type="match status" value="1"/>
</dbReference>
<dbReference type="Pfam" id="PF00072">
    <property type="entry name" value="Response_reg"/>
    <property type="match status" value="1"/>
</dbReference>
<dbReference type="SMART" id="SM00260">
    <property type="entry name" value="CheW"/>
    <property type="match status" value="1"/>
</dbReference>
<dbReference type="SUPFAM" id="SSF50341">
    <property type="entry name" value="CheW-like"/>
    <property type="match status" value="1"/>
</dbReference>
<dbReference type="SMART" id="SM00448">
    <property type="entry name" value="REC"/>
    <property type="match status" value="1"/>
</dbReference>
<dbReference type="InterPro" id="IPR001789">
    <property type="entry name" value="Sig_transdc_resp-reg_receiver"/>
</dbReference>
<dbReference type="GO" id="GO:0000160">
    <property type="term" value="P:phosphorelay signal transduction system"/>
    <property type="evidence" value="ECO:0007669"/>
    <property type="project" value="InterPro"/>
</dbReference>
<feature type="modified residue" description="4-aspartylphosphate" evidence="1">
    <location>
        <position position="234"/>
    </location>
</feature>
<feature type="domain" description="Response regulatory" evidence="2">
    <location>
        <begin position="182"/>
        <end position="301"/>
    </location>
</feature>
<comment type="caution">
    <text evidence="4">The sequence shown here is derived from an EMBL/GenBank/DDBJ whole genome shotgun (WGS) entry which is preliminary data.</text>
</comment>
<feature type="domain" description="CheW-like" evidence="3">
    <location>
        <begin position="19"/>
        <end position="161"/>
    </location>
</feature>
<proteinExistence type="predicted"/>
<evidence type="ECO:0000313" key="5">
    <source>
        <dbReference type="Proteomes" id="UP000239065"/>
    </source>
</evidence>
<dbReference type="GO" id="GO:0006935">
    <property type="term" value="P:chemotaxis"/>
    <property type="evidence" value="ECO:0007669"/>
    <property type="project" value="InterPro"/>
</dbReference>